<proteinExistence type="predicted"/>
<comment type="caution">
    <text evidence="2">The sequence shown here is derived from an EMBL/GenBank/DDBJ whole genome shotgun (WGS) entry which is preliminary data.</text>
</comment>
<dbReference type="OrthoDB" id="3149552at2759"/>
<name>A0A8S0W8D0_CYCAE</name>
<evidence type="ECO:0000313" key="2">
    <source>
        <dbReference type="EMBL" id="CAA7266648.1"/>
    </source>
</evidence>
<organism evidence="2 3">
    <name type="scientific">Cyclocybe aegerita</name>
    <name type="common">Black poplar mushroom</name>
    <name type="synonym">Agrocybe aegerita</name>
    <dbReference type="NCBI Taxonomy" id="1973307"/>
    <lineage>
        <taxon>Eukaryota</taxon>
        <taxon>Fungi</taxon>
        <taxon>Dikarya</taxon>
        <taxon>Basidiomycota</taxon>
        <taxon>Agaricomycotina</taxon>
        <taxon>Agaricomycetes</taxon>
        <taxon>Agaricomycetidae</taxon>
        <taxon>Agaricales</taxon>
        <taxon>Agaricineae</taxon>
        <taxon>Bolbitiaceae</taxon>
        <taxon>Cyclocybe</taxon>
    </lineage>
</organism>
<dbReference type="EMBL" id="CACVBS010000056">
    <property type="protein sequence ID" value="CAA7266648.1"/>
    <property type="molecule type" value="Genomic_DNA"/>
</dbReference>
<gene>
    <name evidence="2" type="ORF">AAE3_LOCUS8979</name>
</gene>
<keyword evidence="3" id="KW-1185">Reference proteome</keyword>
<accession>A0A8S0W8D0</accession>
<evidence type="ECO:0000313" key="3">
    <source>
        <dbReference type="Proteomes" id="UP000467700"/>
    </source>
</evidence>
<dbReference type="AlphaFoldDB" id="A0A8S0W8D0"/>
<evidence type="ECO:0000259" key="1">
    <source>
        <dbReference type="PROSITE" id="PS50181"/>
    </source>
</evidence>
<dbReference type="PROSITE" id="PS50181">
    <property type="entry name" value="FBOX"/>
    <property type="match status" value="1"/>
</dbReference>
<dbReference type="InterPro" id="IPR001810">
    <property type="entry name" value="F-box_dom"/>
</dbReference>
<protein>
    <recommendedName>
        <fullName evidence="1">F-box domain-containing protein</fullName>
    </recommendedName>
</protein>
<sequence length="599" mass="66417">MAHILDVEPEVLIEIFHHIGVVELLRFKVTCSKIYGIIDGAADLHYKIALEKTGMLSNPRCQDGIDDRLAWLKARDDAWGFFDVRDRNEVSVPAISSGLYDVSLTDAFVGMKSNDGSGSVGLMSIPLPSMFLGGDEELVDWNVLNLNMNILEFTLAVDEHDLVACLISSPEEEDPDTSNLMLVLMRHSTWEPHDMAKEPVLWVCRVKKAQGKPKIALQICGENIAIAVAFSIFETDVGPSGWLVFFDWKKGNMKSVPFPVFNPAIVFLREDIVAAPNSLRRSIDIYHIPSSESMASNPPCKYPFPTRARLIHALLLPELNESPGVRTNIISFSCHSSPIPTGGGIFPGNVPITHPYANDPERAIIVFALEAAQTEGDTTVTHDFHLIVHRQALLNLIPWDAILEDEVAEGHADDIAEALQRFALTRESMPFPDDAMPPGGIQKHGVPTQDWNDWGPSVTRWFNADDLSRAFISNSSGQRYVQYTRGGSISILDFNPWTVRRAYNGLGNKAPVEGPHCILSVVGLNQGGVEGDVLELEENMCSGEGMFAEDVVGTLPYVKCRSKEEFNFDGIVMHDEMLLGMKINRERRNLDTMSVLYFG</sequence>
<feature type="domain" description="F-box" evidence="1">
    <location>
        <begin position="1"/>
        <end position="49"/>
    </location>
</feature>
<reference evidence="2 3" key="1">
    <citation type="submission" date="2020-01" db="EMBL/GenBank/DDBJ databases">
        <authorList>
            <person name="Gupta K D."/>
        </authorList>
    </citation>
    <scope>NUCLEOTIDE SEQUENCE [LARGE SCALE GENOMIC DNA]</scope>
</reference>
<dbReference type="Proteomes" id="UP000467700">
    <property type="component" value="Unassembled WGS sequence"/>
</dbReference>